<dbReference type="EMBL" id="KV784355">
    <property type="protein sequence ID" value="OEU19937.1"/>
    <property type="molecule type" value="Genomic_DNA"/>
</dbReference>
<evidence type="ECO:0000259" key="3">
    <source>
        <dbReference type="PROSITE" id="PS51228"/>
    </source>
</evidence>
<dbReference type="Proteomes" id="UP000095751">
    <property type="component" value="Unassembled WGS sequence"/>
</dbReference>
<reference evidence="4 5" key="1">
    <citation type="submission" date="2016-09" db="EMBL/GenBank/DDBJ databases">
        <title>Extensive genetic diversity and differential bi-allelic expression allows diatom success in the polar Southern Ocean.</title>
        <authorList>
            <consortium name="DOE Joint Genome Institute"/>
            <person name="Mock T."/>
            <person name="Otillar R.P."/>
            <person name="Strauss J."/>
            <person name="Dupont C."/>
            <person name="Frickenhaus S."/>
            <person name="Maumus F."/>
            <person name="Mcmullan M."/>
            <person name="Sanges R."/>
            <person name="Schmutz J."/>
            <person name="Toseland A."/>
            <person name="Valas R."/>
            <person name="Veluchamy A."/>
            <person name="Ward B.J."/>
            <person name="Allen A."/>
            <person name="Barry K."/>
            <person name="Falciatore A."/>
            <person name="Ferrante M."/>
            <person name="Fortunato A.E."/>
            <person name="Gloeckner G."/>
            <person name="Gruber A."/>
            <person name="Hipkin R."/>
            <person name="Janech M."/>
            <person name="Kroth P."/>
            <person name="Leese F."/>
            <person name="Lindquist E."/>
            <person name="Lyon B.R."/>
            <person name="Martin J."/>
            <person name="Mayer C."/>
            <person name="Parker M."/>
            <person name="Quesneville H."/>
            <person name="Raymond J."/>
            <person name="Uhlig C."/>
            <person name="Valentin K.U."/>
            <person name="Worden A.Z."/>
            <person name="Armbrust E.V."/>
            <person name="Bowler C."/>
            <person name="Green B."/>
            <person name="Moulton V."/>
            <person name="Van Oosterhout C."/>
            <person name="Grigoriev I."/>
        </authorList>
    </citation>
    <scope>NUCLEOTIDE SEQUENCE [LARGE SCALE GENOMIC DNA]</scope>
    <source>
        <strain evidence="4 5">CCMP1102</strain>
    </source>
</reference>
<proteinExistence type="inferred from homology"/>
<accession>A0A1E7FP69</accession>
<evidence type="ECO:0000256" key="1">
    <source>
        <dbReference type="ARBA" id="ARBA00005567"/>
    </source>
</evidence>
<evidence type="ECO:0000313" key="4">
    <source>
        <dbReference type="EMBL" id="OEU19937.1"/>
    </source>
</evidence>
<protein>
    <recommendedName>
        <fullName evidence="3">ACB domain-containing protein</fullName>
    </recommendedName>
</protein>
<gene>
    <name evidence="4" type="ORF">FRACYDRAFT_182222</name>
</gene>
<dbReference type="GO" id="GO:0000062">
    <property type="term" value="F:fatty-acyl-CoA binding"/>
    <property type="evidence" value="ECO:0007669"/>
    <property type="project" value="InterPro"/>
</dbReference>
<dbReference type="PANTHER" id="PTHR23310:SF62">
    <property type="entry name" value="ACYL-COA BINDING PROTEIN 1, ISOFORM A"/>
    <property type="match status" value="1"/>
</dbReference>
<dbReference type="InParanoid" id="A0A1E7FP69"/>
<dbReference type="Gene3D" id="1.20.80.10">
    <property type="match status" value="1"/>
</dbReference>
<feature type="domain" description="ACB" evidence="3">
    <location>
        <begin position="1"/>
        <end position="75"/>
    </location>
</feature>
<sequence length="75" mass="8508">MQTWKPGSTPSNRDRLELYAYHKVAVSGDAPSSLSNAANAAERAKYQAWRSKSGKSQEDSMRLYVQEADRQLRVY</sequence>
<name>A0A1E7FP69_9STRA</name>
<evidence type="ECO:0000256" key="2">
    <source>
        <dbReference type="ARBA" id="ARBA00023121"/>
    </source>
</evidence>
<keyword evidence="2" id="KW-0446">Lipid-binding</keyword>
<dbReference type="AlphaFoldDB" id="A0A1E7FP69"/>
<dbReference type="Pfam" id="PF00887">
    <property type="entry name" value="ACBP"/>
    <property type="match status" value="1"/>
</dbReference>
<dbReference type="KEGG" id="fcy:FRACYDRAFT_182222"/>
<organism evidence="4 5">
    <name type="scientific">Fragilariopsis cylindrus CCMP1102</name>
    <dbReference type="NCBI Taxonomy" id="635003"/>
    <lineage>
        <taxon>Eukaryota</taxon>
        <taxon>Sar</taxon>
        <taxon>Stramenopiles</taxon>
        <taxon>Ochrophyta</taxon>
        <taxon>Bacillariophyta</taxon>
        <taxon>Bacillariophyceae</taxon>
        <taxon>Bacillariophycidae</taxon>
        <taxon>Bacillariales</taxon>
        <taxon>Bacillariaceae</taxon>
        <taxon>Fragilariopsis</taxon>
    </lineage>
</organism>
<comment type="similarity">
    <text evidence="1">Belongs to the ACBP family.</text>
</comment>
<dbReference type="PANTHER" id="PTHR23310">
    <property type="entry name" value="ACYL-COA-BINDING PROTEIN, ACBP"/>
    <property type="match status" value="1"/>
</dbReference>
<dbReference type="PROSITE" id="PS51228">
    <property type="entry name" value="ACB_2"/>
    <property type="match status" value="1"/>
</dbReference>
<dbReference type="FunCoup" id="A0A1E7FP69">
    <property type="interactions" value="55"/>
</dbReference>
<dbReference type="InterPro" id="IPR000582">
    <property type="entry name" value="Acyl-CoA-binding_protein"/>
</dbReference>
<dbReference type="GO" id="GO:0006631">
    <property type="term" value="P:fatty acid metabolic process"/>
    <property type="evidence" value="ECO:0007669"/>
    <property type="project" value="TreeGrafter"/>
</dbReference>
<evidence type="ECO:0000313" key="5">
    <source>
        <dbReference type="Proteomes" id="UP000095751"/>
    </source>
</evidence>
<dbReference type="InterPro" id="IPR035984">
    <property type="entry name" value="Acyl-CoA-binding_sf"/>
</dbReference>
<feature type="non-terminal residue" evidence="4">
    <location>
        <position position="75"/>
    </location>
</feature>
<dbReference type="PRINTS" id="PR00689">
    <property type="entry name" value="ACOABINDINGP"/>
</dbReference>
<keyword evidence="5" id="KW-1185">Reference proteome</keyword>
<dbReference type="SUPFAM" id="SSF47027">
    <property type="entry name" value="Acyl-CoA binding protein"/>
    <property type="match status" value="1"/>
</dbReference>
<dbReference type="InterPro" id="IPR014352">
    <property type="entry name" value="FERM/acyl-CoA-bd_prot_sf"/>
</dbReference>